<evidence type="ECO:0000256" key="8">
    <source>
        <dbReference type="ARBA" id="ARBA00049244"/>
    </source>
</evidence>
<dbReference type="GO" id="GO:0003677">
    <property type="term" value="F:DNA binding"/>
    <property type="evidence" value="ECO:0007669"/>
    <property type="project" value="InterPro"/>
</dbReference>
<keyword evidence="6" id="KW-0239">DNA-directed DNA polymerase</keyword>
<name>A0A419V3F8_9BACL</name>
<evidence type="ECO:0000256" key="7">
    <source>
        <dbReference type="ARBA" id="ARBA00034754"/>
    </source>
</evidence>
<keyword evidence="12" id="KW-1185">Reference proteome</keyword>
<organism evidence="11 12">
    <name type="scientific">Sinobaca qinghaiensis</name>
    <dbReference type="NCBI Taxonomy" id="342944"/>
    <lineage>
        <taxon>Bacteria</taxon>
        <taxon>Bacillati</taxon>
        <taxon>Bacillota</taxon>
        <taxon>Bacilli</taxon>
        <taxon>Bacillales</taxon>
        <taxon>Sporolactobacillaceae</taxon>
        <taxon>Sinobaca</taxon>
    </lineage>
</organism>
<dbReference type="OrthoDB" id="9775929at2"/>
<dbReference type="PANTHER" id="PTHR34388:SF1">
    <property type="entry name" value="DNA POLYMERASE III SUBUNIT DELTA"/>
    <property type="match status" value="1"/>
</dbReference>
<dbReference type="Gene3D" id="1.10.8.60">
    <property type="match status" value="1"/>
</dbReference>
<dbReference type="GO" id="GO:0006261">
    <property type="term" value="P:DNA-templated DNA replication"/>
    <property type="evidence" value="ECO:0007669"/>
    <property type="project" value="TreeGrafter"/>
</dbReference>
<dbReference type="AlphaFoldDB" id="A0A419V3F8"/>
<dbReference type="InterPro" id="IPR048466">
    <property type="entry name" value="DNA_pol3_delta-like_C"/>
</dbReference>
<dbReference type="Gene3D" id="1.20.272.10">
    <property type="match status" value="1"/>
</dbReference>
<dbReference type="EMBL" id="RAPK01000009">
    <property type="protein sequence ID" value="RKD73049.1"/>
    <property type="molecule type" value="Genomic_DNA"/>
</dbReference>
<evidence type="ECO:0000256" key="3">
    <source>
        <dbReference type="ARBA" id="ARBA00022679"/>
    </source>
</evidence>
<dbReference type="RefSeq" id="WP_147419353.1">
    <property type="nucleotide sequence ID" value="NZ_RAPK01000009.1"/>
</dbReference>
<comment type="caution">
    <text evidence="11">The sequence shown here is derived from an EMBL/GenBank/DDBJ whole genome shotgun (WGS) entry which is preliminary data.</text>
</comment>
<dbReference type="InterPro" id="IPR027417">
    <property type="entry name" value="P-loop_NTPase"/>
</dbReference>
<proteinExistence type="inferred from homology"/>
<evidence type="ECO:0000256" key="4">
    <source>
        <dbReference type="ARBA" id="ARBA00022695"/>
    </source>
</evidence>
<dbReference type="Pfam" id="PF06144">
    <property type="entry name" value="DNA_pol3_delta"/>
    <property type="match status" value="1"/>
</dbReference>
<evidence type="ECO:0000259" key="10">
    <source>
        <dbReference type="Pfam" id="PF21694"/>
    </source>
</evidence>
<evidence type="ECO:0000256" key="2">
    <source>
        <dbReference type="ARBA" id="ARBA00017703"/>
    </source>
</evidence>
<evidence type="ECO:0000256" key="6">
    <source>
        <dbReference type="ARBA" id="ARBA00022932"/>
    </source>
</evidence>
<dbReference type="SUPFAM" id="SSF52540">
    <property type="entry name" value="P-loop containing nucleoside triphosphate hydrolases"/>
    <property type="match status" value="1"/>
</dbReference>
<dbReference type="SUPFAM" id="SSF48019">
    <property type="entry name" value="post-AAA+ oligomerization domain-like"/>
    <property type="match status" value="1"/>
</dbReference>
<evidence type="ECO:0000256" key="5">
    <source>
        <dbReference type="ARBA" id="ARBA00022705"/>
    </source>
</evidence>
<evidence type="ECO:0000313" key="12">
    <source>
        <dbReference type="Proteomes" id="UP000285120"/>
    </source>
</evidence>
<dbReference type="PANTHER" id="PTHR34388">
    <property type="entry name" value="DNA POLYMERASE III SUBUNIT DELTA"/>
    <property type="match status" value="1"/>
</dbReference>
<accession>A0A419V3F8</accession>
<dbReference type="InterPro" id="IPR008921">
    <property type="entry name" value="DNA_pol3_clamp-load_cplx_C"/>
</dbReference>
<dbReference type="GO" id="GO:0003887">
    <property type="term" value="F:DNA-directed DNA polymerase activity"/>
    <property type="evidence" value="ECO:0007669"/>
    <property type="project" value="UniProtKB-KW"/>
</dbReference>
<dbReference type="GO" id="GO:0009360">
    <property type="term" value="C:DNA polymerase III complex"/>
    <property type="evidence" value="ECO:0007669"/>
    <property type="project" value="InterPro"/>
</dbReference>
<keyword evidence="3" id="KW-0808">Transferase</keyword>
<evidence type="ECO:0000313" key="11">
    <source>
        <dbReference type="EMBL" id="RKD73049.1"/>
    </source>
</evidence>
<evidence type="ECO:0000259" key="9">
    <source>
        <dbReference type="Pfam" id="PF06144"/>
    </source>
</evidence>
<protein>
    <recommendedName>
        <fullName evidence="2">DNA polymerase III subunit delta</fullName>
        <ecNumber evidence="1">2.7.7.7</ecNumber>
    </recommendedName>
</protein>
<dbReference type="Proteomes" id="UP000285120">
    <property type="component" value="Unassembled WGS sequence"/>
</dbReference>
<sequence>MQRVRKIDYLTMQKEVKSGQTAPLYVFYGNEAFLMEKMTDLIVGQTLSEEEKDFQFIAYDMRETSVETGVEEAETLPFFGSNKVVLLQHCYFLTGAREKEKVEHNLKALEAYCLNPAKETVLILSVPAEKLDERKKIVKTLKKEGKMLQAAAPDQRSMEKWVDAQFKQRHQTIEPAARTELLKRAGFNLNMLSNETDKVALYAAQGDTVHLSDIQALTPVTLEDNVFTLIDRVISQRTDEALRIYYDLLKQKEEPIKILALLARQTRMIIHVLYLKKQGYSRQKMAGQLKLHPYAVKIAEEQGRNYNEAILENSLKELAAADFDIKTGKMEKEMRLELSIITLSKHKHFSA</sequence>
<feature type="domain" description="DNA polymerase III delta subunit-like C-terminal" evidence="10">
    <location>
        <begin position="223"/>
        <end position="342"/>
    </location>
</feature>
<dbReference type="Pfam" id="PF21694">
    <property type="entry name" value="DNA_pol3_delta_C"/>
    <property type="match status" value="1"/>
</dbReference>
<comment type="similarity">
    <text evidence="7">Belongs to the DNA polymerase HolA subunit family.</text>
</comment>
<dbReference type="EC" id="2.7.7.7" evidence="1"/>
<gene>
    <name evidence="11" type="ORF">ATL39_2251</name>
</gene>
<dbReference type="Gene3D" id="3.40.50.300">
    <property type="entry name" value="P-loop containing nucleotide triphosphate hydrolases"/>
    <property type="match status" value="1"/>
</dbReference>
<evidence type="ECO:0000256" key="1">
    <source>
        <dbReference type="ARBA" id="ARBA00012417"/>
    </source>
</evidence>
<reference evidence="11 12" key="1">
    <citation type="submission" date="2018-09" db="EMBL/GenBank/DDBJ databases">
        <title>Genomic Encyclopedia of Archaeal and Bacterial Type Strains, Phase II (KMG-II): from individual species to whole genera.</title>
        <authorList>
            <person name="Goeker M."/>
        </authorList>
    </citation>
    <scope>NUCLEOTIDE SEQUENCE [LARGE SCALE GENOMIC DNA]</scope>
    <source>
        <strain evidence="11 12">DSM 17008</strain>
    </source>
</reference>
<comment type="catalytic activity">
    <reaction evidence="8">
        <text>DNA(n) + a 2'-deoxyribonucleoside 5'-triphosphate = DNA(n+1) + diphosphate</text>
        <dbReference type="Rhea" id="RHEA:22508"/>
        <dbReference type="Rhea" id="RHEA-COMP:17339"/>
        <dbReference type="Rhea" id="RHEA-COMP:17340"/>
        <dbReference type="ChEBI" id="CHEBI:33019"/>
        <dbReference type="ChEBI" id="CHEBI:61560"/>
        <dbReference type="ChEBI" id="CHEBI:173112"/>
        <dbReference type="EC" id="2.7.7.7"/>
    </reaction>
</comment>
<keyword evidence="4" id="KW-0548">Nucleotidyltransferase</keyword>
<dbReference type="NCBIfam" id="TIGR01128">
    <property type="entry name" value="holA"/>
    <property type="match status" value="1"/>
</dbReference>
<dbReference type="InterPro" id="IPR010372">
    <property type="entry name" value="DNA_pol3_delta_N"/>
</dbReference>
<dbReference type="InterPro" id="IPR005790">
    <property type="entry name" value="DNA_polIII_delta"/>
</dbReference>
<feature type="domain" description="DNA polymerase III delta N-terminal" evidence="9">
    <location>
        <begin position="25"/>
        <end position="150"/>
    </location>
</feature>
<keyword evidence="5" id="KW-0235">DNA replication</keyword>